<dbReference type="EMBL" id="JWIR02000025">
    <property type="protein sequence ID" value="KKB41075.1"/>
    <property type="molecule type" value="Genomic_DNA"/>
</dbReference>
<dbReference type="InterPro" id="IPR005804">
    <property type="entry name" value="FA_desaturase_dom"/>
</dbReference>
<accession>A0A0F5I732</accession>
<feature type="transmembrane region" description="Helical" evidence="2">
    <location>
        <begin position="91"/>
        <end position="111"/>
    </location>
</feature>
<feature type="transmembrane region" description="Helical" evidence="2">
    <location>
        <begin position="180"/>
        <end position="203"/>
    </location>
</feature>
<feature type="transmembrane region" description="Helical" evidence="2">
    <location>
        <begin position="66"/>
        <end position="85"/>
    </location>
</feature>
<sequence>MAVLICSRNSGADNKYEGITAACDKKKKFRMKRGNELKELHSFAWYAARVRPYLPEKAFQPVPARLWGGLAYLVVVIAGILTISFTDFHFWLYTFIAFILGSSFAAMGFLGHEILHGTVVRKAWLRELTGGIAFFPLSTGPKLWTKWHNLTHHRHTQDEEKDPDAWPTVDQFSRSILVKYFYRLPISVRGMLEMAFLAITFSLHSLRMFKRFIKEFSKEKRPAVWLQLLLPRACWIGLLFLIGPLKWLFAFLIPLLIANFIVMAYIATNHRLNPLVPVNDPLANSLTVTVPKWVDVLHFHFSYHTEHHLFPGMSSKYYPLVKAELKKRWPERYHEMPLFKALAALYKTPRLYNNREELVDLEVRHRYGTLGHGLDPNQLKPLKERSPAKRSTRDRKV</sequence>
<dbReference type="GO" id="GO:0008610">
    <property type="term" value="P:lipid biosynthetic process"/>
    <property type="evidence" value="ECO:0007669"/>
    <property type="project" value="UniProtKB-ARBA"/>
</dbReference>
<evidence type="ECO:0000313" key="4">
    <source>
        <dbReference type="EMBL" id="KKB41075.1"/>
    </source>
</evidence>
<dbReference type="Proteomes" id="UP000031563">
    <property type="component" value="Unassembled WGS sequence"/>
</dbReference>
<keyword evidence="2" id="KW-0812">Transmembrane</keyword>
<dbReference type="GO" id="GO:0016717">
    <property type="term" value="F:oxidoreductase activity, acting on paired donors, with oxidation of a pair of donors resulting in the reduction of molecular oxygen to two molecules of water"/>
    <property type="evidence" value="ECO:0007669"/>
    <property type="project" value="TreeGrafter"/>
</dbReference>
<name>A0A0F5I732_BACTR</name>
<dbReference type="PANTHER" id="PTHR19353:SF19">
    <property type="entry name" value="DELTA(5) FATTY ACID DESATURASE C-RELATED"/>
    <property type="match status" value="1"/>
</dbReference>
<keyword evidence="5" id="KW-1185">Reference proteome</keyword>
<evidence type="ECO:0000256" key="2">
    <source>
        <dbReference type="SAM" id="Phobius"/>
    </source>
</evidence>
<keyword evidence="2" id="KW-1133">Transmembrane helix</keyword>
<dbReference type="PANTHER" id="PTHR19353">
    <property type="entry name" value="FATTY ACID DESATURASE 2"/>
    <property type="match status" value="1"/>
</dbReference>
<comment type="caution">
    <text evidence="4">The sequence shown here is derived from an EMBL/GenBank/DDBJ whole genome shotgun (WGS) entry which is preliminary data.</text>
</comment>
<dbReference type="GO" id="GO:0016020">
    <property type="term" value="C:membrane"/>
    <property type="evidence" value="ECO:0007669"/>
    <property type="project" value="TreeGrafter"/>
</dbReference>
<organism evidence="4 5">
    <name type="scientific">Bacillus thermotolerans</name>
    <name type="common">Quasibacillus thermotolerans</name>
    <dbReference type="NCBI Taxonomy" id="1221996"/>
    <lineage>
        <taxon>Bacteria</taxon>
        <taxon>Bacillati</taxon>
        <taxon>Bacillota</taxon>
        <taxon>Bacilli</taxon>
        <taxon>Bacillales</taxon>
        <taxon>Bacillaceae</taxon>
        <taxon>Bacillus</taxon>
    </lineage>
</organism>
<evidence type="ECO:0000259" key="3">
    <source>
        <dbReference type="Pfam" id="PF00487"/>
    </source>
</evidence>
<dbReference type="Pfam" id="PF00487">
    <property type="entry name" value="FA_desaturase"/>
    <property type="match status" value="1"/>
</dbReference>
<dbReference type="CDD" id="cd03506">
    <property type="entry name" value="Delta6-FADS-like"/>
    <property type="match status" value="1"/>
</dbReference>
<feature type="transmembrane region" description="Helical" evidence="2">
    <location>
        <begin position="224"/>
        <end position="242"/>
    </location>
</feature>
<dbReference type="InterPro" id="IPR012171">
    <property type="entry name" value="Fatty_acid_desaturase"/>
</dbReference>
<dbReference type="STRING" id="1221996.QY95_01138"/>
<reference evidence="4" key="1">
    <citation type="submission" date="2015-02" db="EMBL/GenBank/DDBJ databases">
        <title>Genome Assembly of Bacillaceae bacterium MTCC 8252.</title>
        <authorList>
            <person name="Verma A."/>
            <person name="Khatri I."/>
            <person name="Mual P."/>
            <person name="Subramanian S."/>
            <person name="Krishnamurthi S."/>
        </authorList>
    </citation>
    <scope>NUCLEOTIDE SEQUENCE [LARGE SCALE GENOMIC DNA]</scope>
    <source>
        <strain evidence="4">MTCC 8252</strain>
    </source>
</reference>
<evidence type="ECO:0000256" key="1">
    <source>
        <dbReference type="SAM" id="MobiDB-lite"/>
    </source>
</evidence>
<dbReference type="AlphaFoldDB" id="A0A0F5I732"/>
<proteinExistence type="predicted"/>
<feature type="region of interest" description="Disordered" evidence="1">
    <location>
        <begin position="372"/>
        <end position="397"/>
    </location>
</feature>
<feature type="compositionally biased region" description="Basic residues" evidence="1">
    <location>
        <begin position="388"/>
        <end position="397"/>
    </location>
</feature>
<feature type="domain" description="Fatty acid desaturase" evidence="3">
    <location>
        <begin position="91"/>
        <end position="336"/>
    </location>
</feature>
<evidence type="ECO:0000313" key="5">
    <source>
        <dbReference type="Proteomes" id="UP000031563"/>
    </source>
</evidence>
<feature type="transmembrane region" description="Helical" evidence="2">
    <location>
        <begin position="248"/>
        <end position="267"/>
    </location>
</feature>
<keyword evidence="2" id="KW-0472">Membrane</keyword>
<protein>
    <submittedName>
        <fullName evidence="4">Fatty acid desaturase</fullName>
    </submittedName>
</protein>
<gene>
    <name evidence="4" type="ORF">QY95_01138</name>
</gene>